<evidence type="ECO:0000256" key="4">
    <source>
        <dbReference type="HAMAP-Rule" id="MF_00235"/>
    </source>
</evidence>
<dbReference type="InterPro" id="IPR006259">
    <property type="entry name" value="Adenyl_kin_sub"/>
</dbReference>
<dbReference type="FunFam" id="3.40.50.300:FF:000106">
    <property type="entry name" value="Adenylate kinase mitochondrial"/>
    <property type="match status" value="1"/>
</dbReference>
<comment type="domain">
    <text evidence="4">Consists of three domains, a large central CORE domain and two small peripheral domains, NMPbind and LID, which undergo movements during catalysis. The LID domain closes over the site of phosphoryl transfer upon ATP binding. Assembling and dissambling the active center during each catalytic cycle provides an effective means to prevent ATP hydrolysis. Some bacteria have evolved a zinc-coordinating structure that stabilizes the LID domain.</text>
</comment>
<dbReference type="EMBL" id="RXIF01000009">
    <property type="protein sequence ID" value="RZN64200.1"/>
    <property type="molecule type" value="Genomic_DNA"/>
</dbReference>
<dbReference type="NCBIfam" id="NF011100">
    <property type="entry name" value="PRK14527.1"/>
    <property type="match status" value="1"/>
</dbReference>
<comment type="caution">
    <text evidence="8">The sequence shown here is derived from an EMBL/GenBank/DDBJ whole genome shotgun (WGS) entry which is preliminary data.</text>
</comment>
<dbReference type="InterPro" id="IPR007862">
    <property type="entry name" value="Adenylate_kinase_lid-dom"/>
</dbReference>
<feature type="binding site" evidence="4">
    <location>
        <position position="167"/>
    </location>
    <ligand>
        <name>AMP</name>
        <dbReference type="ChEBI" id="CHEBI:456215"/>
    </ligand>
</feature>
<feature type="binding site" evidence="4">
    <location>
        <position position="36"/>
    </location>
    <ligand>
        <name>AMP</name>
        <dbReference type="ChEBI" id="CHEBI:456215"/>
    </ligand>
</feature>
<dbReference type="UniPathway" id="UPA00588">
    <property type="reaction ID" value="UER00649"/>
</dbReference>
<dbReference type="InterPro" id="IPR000850">
    <property type="entry name" value="Adenylat/UMP-CMP_kin"/>
</dbReference>
<feature type="binding site" evidence="4">
    <location>
        <position position="149"/>
    </location>
    <ligand>
        <name>Zn(2+)</name>
        <dbReference type="ChEBI" id="CHEBI:29105"/>
        <note>structural</note>
    </ligand>
</feature>
<feature type="binding site" evidence="4">
    <location>
        <begin position="132"/>
        <end position="133"/>
    </location>
    <ligand>
        <name>ATP</name>
        <dbReference type="ChEBI" id="CHEBI:30616"/>
    </ligand>
</feature>
<dbReference type="Gene3D" id="3.40.50.300">
    <property type="entry name" value="P-loop containing nucleotide triphosphate hydrolases"/>
    <property type="match status" value="1"/>
</dbReference>
<feature type="domain" description="Adenylate kinase active site lid" evidence="7">
    <location>
        <begin position="123"/>
        <end position="158"/>
    </location>
</feature>
<dbReference type="InterPro" id="IPR027417">
    <property type="entry name" value="P-loop_NTPase"/>
</dbReference>
<feature type="region of interest" description="LID" evidence="4">
    <location>
        <begin position="122"/>
        <end position="159"/>
    </location>
</feature>
<keyword evidence="4 6" id="KW-0067">ATP-binding</keyword>
<dbReference type="GO" id="GO:0004017">
    <property type="term" value="F:AMP kinase activity"/>
    <property type="evidence" value="ECO:0007669"/>
    <property type="project" value="UniProtKB-UniRule"/>
</dbReference>
<feature type="binding site" evidence="4">
    <location>
        <position position="123"/>
    </location>
    <ligand>
        <name>ATP</name>
        <dbReference type="ChEBI" id="CHEBI:30616"/>
    </ligand>
</feature>
<evidence type="ECO:0000256" key="1">
    <source>
        <dbReference type="ARBA" id="ARBA00022679"/>
    </source>
</evidence>
<evidence type="ECO:0000313" key="9">
    <source>
        <dbReference type="Proteomes" id="UP000317158"/>
    </source>
</evidence>
<comment type="subunit">
    <text evidence="4 6">Monomer.</text>
</comment>
<evidence type="ECO:0000256" key="3">
    <source>
        <dbReference type="ARBA" id="ARBA00022777"/>
    </source>
</evidence>
<accession>A0A520KRG7</accession>
<protein>
    <recommendedName>
        <fullName evidence="4 6">Adenylate kinase</fullName>
        <shortName evidence="4">AK</shortName>
        <ecNumber evidence="4 6">2.7.4.3</ecNumber>
    </recommendedName>
    <alternativeName>
        <fullName evidence="4">ATP-AMP transphosphorylase</fullName>
    </alternativeName>
    <alternativeName>
        <fullName evidence="4">ATP:AMP phosphotransferase</fullName>
    </alternativeName>
    <alternativeName>
        <fullName evidence="4">Adenylate monophosphate kinase</fullName>
    </alternativeName>
</protein>
<feature type="binding site" evidence="4">
    <location>
        <position position="126"/>
    </location>
    <ligand>
        <name>Zn(2+)</name>
        <dbReference type="ChEBI" id="CHEBI:29105"/>
        <note>structural</note>
    </ligand>
</feature>
<evidence type="ECO:0000256" key="5">
    <source>
        <dbReference type="RuleBase" id="RU003330"/>
    </source>
</evidence>
<evidence type="ECO:0000256" key="6">
    <source>
        <dbReference type="RuleBase" id="RU003331"/>
    </source>
</evidence>
<evidence type="ECO:0000259" key="7">
    <source>
        <dbReference type="Pfam" id="PF05191"/>
    </source>
</evidence>
<feature type="binding site" evidence="4">
    <location>
        <position position="129"/>
    </location>
    <ligand>
        <name>Zn(2+)</name>
        <dbReference type="ChEBI" id="CHEBI:29105"/>
        <note>structural</note>
    </ligand>
</feature>
<dbReference type="GO" id="GO:0005524">
    <property type="term" value="F:ATP binding"/>
    <property type="evidence" value="ECO:0007669"/>
    <property type="project" value="UniProtKB-UniRule"/>
</dbReference>
<feature type="binding site" evidence="4">
    <location>
        <position position="195"/>
    </location>
    <ligand>
        <name>ATP</name>
        <dbReference type="ChEBI" id="CHEBI:30616"/>
    </ligand>
</feature>
<keyword evidence="1 4" id="KW-0808">Transferase</keyword>
<comment type="subcellular location">
    <subcellularLocation>
        <location evidence="4 6">Cytoplasm</location>
    </subcellularLocation>
</comment>
<dbReference type="Proteomes" id="UP000317158">
    <property type="component" value="Unassembled WGS sequence"/>
</dbReference>
<feature type="binding site" evidence="4">
    <location>
        <position position="146"/>
    </location>
    <ligand>
        <name>Zn(2+)</name>
        <dbReference type="ChEBI" id="CHEBI:29105"/>
        <note>structural</note>
    </ligand>
</feature>
<feature type="region of interest" description="NMP" evidence="4">
    <location>
        <begin position="30"/>
        <end position="59"/>
    </location>
</feature>
<keyword evidence="4" id="KW-0963">Cytoplasm</keyword>
<comment type="catalytic activity">
    <reaction evidence="4 6">
        <text>AMP + ATP = 2 ADP</text>
        <dbReference type="Rhea" id="RHEA:12973"/>
        <dbReference type="ChEBI" id="CHEBI:30616"/>
        <dbReference type="ChEBI" id="CHEBI:456215"/>
        <dbReference type="ChEBI" id="CHEBI:456216"/>
        <dbReference type="EC" id="2.7.4.3"/>
    </reaction>
</comment>
<feature type="binding site" evidence="4">
    <location>
        <begin position="57"/>
        <end position="59"/>
    </location>
    <ligand>
        <name>AMP</name>
        <dbReference type="ChEBI" id="CHEBI:456215"/>
    </ligand>
</feature>
<reference evidence="8 9" key="1">
    <citation type="journal article" date="2019" name="Nat. Microbiol.">
        <title>Wide diversity of methane and short-chain alkane metabolisms in uncultured archaea.</title>
        <authorList>
            <person name="Borrel G."/>
            <person name="Adam P.S."/>
            <person name="McKay L.J."/>
            <person name="Chen L.X."/>
            <person name="Sierra-Garcia I.N."/>
            <person name="Sieber C.M."/>
            <person name="Letourneur Q."/>
            <person name="Ghozlane A."/>
            <person name="Andersen G.L."/>
            <person name="Li W.J."/>
            <person name="Hallam S.J."/>
            <person name="Muyzer G."/>
            <person name="de Oliveira V.M."/>
            <person name="Inskeep W.P."/>
            <person name="Banfield J.F."/>
            <person name="Gribaldo S."/>
        </authorList>
    </citation>
    <scope>NUCLEOTIDE SEQUENCE [LARGE SCALE GENOMIC DNA]</scope>
    <source>
        <strain evidence="8">NM1a</strain>
    </source>
</reference>
<dbReference type="GO" id="GO:0005737">
    <property type="term" value="C:cytoplasm"/>
    <property type="evidence" value="ECO:0007669"/>
    <property type="project" value="UniProtKB-SubCell"/>
</dbReference>
<organism evidence="8 9">
    <name type="scientific">Methanoliparum thermophilum</name>
    <dbReference type="NCBI Taxonomy" id="2491083"/>
    <lineage>
        <taxon>Archaea</taxon>
        <taxon>Methanobacteriati</taxon>
        <taxon>Methanobacteriota</taxon>
        <taxon>Candidatus Methanoliparia</taxon>
        <taxon>Candidatus Methanoliparales</taxon>
        <taxon>Candidatus Methanoliparaceae</taxon>
        <taxon>Candidatus Methanoliparum</taxon>
    </lineage>
</organism>
<dbReference type="PRINTS" id="PR00094">
    <property type="entry name" value="ADENYLTKNASE"/>
</dbReference>
<feature type="binding site" evidence="4">
    <location>
        <position position="88"/>
    </location>
    <ligand>
        <name>AMP</name>
        <dbReference type="ChEBI" id="CHEBI:456215"/>
    </ligand>
</feature>
<dbReference type="CDD" id="cd01428">
    <property type="entry name" value="ADK"/>
    <property type="match status" value="1"/>
</dbReference>
<keyword evidence="4" id="KW-0479">Metal-binding</keyword>
<dbReference type="InterPro" id="IPR033690">
    <property type="entry name" value="Adenylat_kinase_CS"/>
</dbReference>
<sequence length="211" mass="24193">MKIILLGPPGSGKGTQARFIIEKYGISGISTGDILRDEVKNKTELGLKAKEYMDAGKLVPDDLVIKMVEERLNKEGYVLDGFPRTLSQAKSLDKILDRINDRIDYVIYIDISEEEIIKRMSGRRICKDCGSVYHLLFNPPKVDGKCDLCEGELYQRDDDKEETIRKRLKVYEEDTKPLIKYYKDKGILRRVDGSKDIEEVKNTIEDIISNI</sequence>
<dbReference type="Pfam" id="PF00406">
    <property type="entry name" value="ADK"/>
    <property type="match status" value="1"/>
</dbReference>
<keyword evidence="4" id="KW-0545">Nucleotide biosynthesis</keyword>
<evidence type="ECO:0000313" key="8">
    <source>
        <dbReference type="EMBL" id="RZN64200.1"/>
    </source>
</evidence>
<keyword evidence="4" id="KW-0862">Zinc</keyword>
<feature type="binding site" evidence="4">
    <location>
        <position position="156"/>
    </location>
    <ligand>
        <name>AMP</name>
        <dbReference type="ChEBI" id="CHEBI:456215"/>
    </ligand>
</feature>
<keyword evidence="3 4" id="KW-0418">Kinase</keyword>
<name>A0A520KRG7_METT2</name>
<comment type="function">
    <text evidence="4">Catalyzes the reversible transfer of the terminal phosphate group between ATP and AMP. Plays an important role in cellular energy homeostasis and in adenine nucleotide metabolism.</text>
</comment>
<feature type="binding site" evidence="4">
    <location>
        <begin position="81"/>
        <end position="84"/>
    </location>
    <ligand>
        <name>AMP</name>
        <dbReference type="ChEBI" id="CHEBI:456215"/>
    </ligand>
</feature>
<comment type="similarity">
    <text evidence="4 5">Belongs to the adenylate kinase family.</text>
</comment>
<feature type="binding site" evidence="4">
    <location>
        <begin position="10"/>
        <end position="15"/>
    </location>
    <ligand>
        <name>ATP</name>
        <dbReference type="ChEBI" id="CHEBI:30616"/>
    </ligand>
</feature>
<comment type="pathway">
    <text evidence="4">Purine metabolism; AMP biosynthesis via salvage pathway; AMP from ADP: step 1/1.</text>
</comment>
<dbReference type="NCBIfam" id="NF001381">
    <property type="entry name" value="PRK00279.1-3"/>
    <property type="match status" value="1"/>
</dbReference>
<dbReference type="GO" id="GO:0008270">
    <property type="term" value="F:zinc ion binding"/>
    <property type="evidence" value="ECO:0007669"/>
    <property type="project" value="UniProtKB-UniRule"/>
</dbReference>
<dbReference type="SUPFAM" id="SSF52540">
    <property type="entry name" value="P-loop containing nucleoside triphosphate hydrolases"/>
    <property type="match status" value="1"/>
</dbReference>
<keyword evidence="2 4" id="KW-0547">Nucleotide-binding</keyword>
<dbReference type="GO" id="GO:0044209">
    <property type="term" value="P:AMP salvage"/>
    <property type="evidence" value="ECO:0007669"/>
    <property type="project" value="UniProtKB-UniRule"/>
</dbReference>
<dbReference type="PANTHER" id="PTHR23359">
    <property type="entry name" value="NUCLEOTIDE KINASE"/>
    <property type="match status" value="1"/>
</dbReference>
<dbReference type="PROSITE" id="PS00113">
    <property type="entry name" value="ADENYLATE_KINASE"/>
    <property type="match status" value="1"/>
</dbReference>
<dbReference type="Pfam" id="PF05191">
    <property type="entry name" value="ADK_lid"/>
    <property type="match status" value="1"/>
</dbReference>
<dbReference type="AlphaFoldDB" id="A0A520KRG7"/>
<proteinExistence type="inferred from homology"/>
<dbReference type="NCBIfam" id="TIGR01351">
    <property type="entry name" value="adk"/>
    <property type="match status" value="1"/>
</dbReference>
<dbReference type="EC" id="2.7.4.3" evidence="4 6"/>
<dbReference type="NCBIfam" id="NF001380">
    <property type="entry name" value="PRK00279.1-2"/>
    <property type="match status" value="1"/>
</dbReference>
<evidence type="ECO:0000256" key="2">
    <source>
        <dbReference type="ARBA" id="ARBA00022741"/>
    </source>
</evidence>
<dbReference type="HAMAP" id="MF_00235">
    <property type="entry name" value="Adenylate_kinase_Adk"/>
    <property type="match status" value="1"/>
</dbReference>
<feature type="binding site" evidence="4">
    <location>
        <position position="31"/>
    </location>
    <ligand>
        <name>AMP</name>
        <dbReference type="ChEBI" id="CHEBI:456215"/>
    </ligand>
</feature>
<gene>
    <name evidence="4" type="primary">adk</name>
    <name evidence="8" type="ORF">EF806_05160</name>
</gene>